<dbReference type="HOGENOM" id="CLU_570576_0_0_1"/>
<dbReference type="eggNOG" id="ENOG502SJMN">
    <property type="taxonomic scope" value="Eukaryota"/>
</dbReference>
<dbReference type="EMBL" id="AGCU01139385">
    <property type="status" value="NOT_ANNOTATED_CDS"/>
    <property type="molecule type" value="Genomic_DNA"/>
</dbReference>
<reference evidence="1" key="4">
    <citation type="submission" date="2025-09" db="UniProtKB">
        <authorList>
            <consortium name="Ensembl"/>
        </authorList>
    </citation>
    <scope>IDENTIFICATION</scope>
</reference>
<protein>
    <submittedName>
        <fullName evidence="1">Uncharacterized protein</fullName>
    </submittedName>
</protein>
<dbReference type="GeneTree" id="ENSGT00610000087427"/>
<reference evidence="2" key="1">
    <citation type="submission" date="2011-10" db="EMBL/GenBank/DDBJ databases">
        <authorList>
            <consortium name="Soft-shell Turtle Genome Consortium"/>
        </authorList>
    </citation>
    <scope>NUCLEOTIDE SEQUENCE [LARGE SCALE GENOMIC DNA]</scope>
    <source>
        <strain evidence="2">Daiwa-1</strain>
    </source>
</reference>
<evidence type="ECO:0000313" key="2">
    <source>
        <dbReference type="Proteomes" id="UP000007267"/>
    </source>
</evidence>
<dbReference type="STRING" id="13735.ENSPSIP00000003385"/>
<evidence type="ECO:0000313" key="1">
    <source>
        <dbReference type="Ensembl" id="ENSPSIP00000003385.1"/>
    </source>
</evidence>
<dbReference type="AlphaFoldDB" id="K7F5S5"/>
<proteinExistence type="predicted"/>
<reference evidence="2" key="2">
    <citation type="journal article" date="2013" name="Nat. Genet.">
        <title>The draft genomes of soft-shell turtle and green sea turtle yield insights into the development and evolution of the turtle-specific body plan.</title>
        <authorList>
            <person name="Wang Z."/>
            <person name="Pascual-Anaya J."/>
            <person name="Zadissa A."/>
            <person name="Li W."/>
            <person name="Niimura Y."/>
            <person name="Huang Z."/>
            <person name="Li C."/>
            <person name="White S."/>
            <person name="Xiong Z."/>
            <person name="Fang D."/>
            <person name="Wang B."/>
            <person name="Ming Y."/>
            <person name="Chen Y."/>
            <person name="Zheng Y."/>
            <person name="Kuraku S."/>
            <person name="Pignatelli M."/>
            <person name="Herrero J."/>
            <person name="Beal K."/>
            <person name="Nozawa M."/>
            <person name="Li Q."/>
            <person name="Wang J."/>
            <person name="Zhang H."/>
            <person name="Yu L."/>
            <person name="Shigenobu S."/>
            <person name="Wang J."/>
            <person name="Liu J."/>
            <person name="Flicek P."/>
            <person name="Searle S."/>
            <person name="Wang J."/>
            <person name="Kuratani S."/>
            <person name="Yin Y."/>
            <person name="Aken B."/>
            <person name="Zhang G."/>
            <person name="Irie N."/>
        </authorList>
    </citation>
    <scope>NUCLEOTIDE SEQUENCE [LARGE SCALE GENOMIC DNA]</scope>
    <source>
        <strain evidence="2">Daiwa-1</strain>
    </source>
</reference>
<name>K7F5S5_PELSI</name>
<keyword evidence="2" id="KW-1185">Reference proteome</keyword>
<dbReference type="Ensembl" id="ENSPSIT00000003401.1">
    <property type="protein sequence ID" value="ENSPSIP00000003385.1"/>
    <property type="gene ID" value="ENSPSIG00000003242.1"/>
</dbReference>
<dbReference type="Proteomes" id="UP000007267">
    <property type="component" value="Unassembled WGS sequence"/>
</dbReference>
<organism evidence="1 2">
    <name type="scientific">Pelodiscus sinensis</name>
    <name type="common">Chinese softshell turtle</name>
    <name type="synonym">Trionyx sinensis</name>
    <dbReference type="NCBI Taxonomy" id="13735"/>
    <lineage>
        <taxon>Eukaryota</taxon>
        <taxon>Metazoa</taxon>
        <taxon>Chordata</taxon>
        <taxon>Craniata</taxon>
        <taxon>Vertebrata</taxon>
        <taxon>Euteleostomi</taxon>
        <taxon>Archelosauria</taxon>
        <taxon>Testudinata</taxon>
        <taxon>Testudines</taxon>
        <taxon>Cryptodira</taxon>
        <taxon>Trionychia</taxon>
        <taxon>Trionychidae</taxon>
        <taxon>Pelodiscus</taxon>
    </lineage>
</organism>
<sequence length="478" mass="54106">NVQMKATTSGTWIIRGPYEVKYKLNVTVAHPPTITNAGPYVIKRDIIKTMMVEPKDSIKMVTIPLHVSTIKLNPACQSYMLPLLIGWNRWLHVMEPEFTPKRPKRDLIAKLMGGAGASLGAINTIDQIHMAQWLVTLSNNFAELIHPVQDALLALDKLQLDITKILPLWIAAQKEDNLILLHAMEYIQNNVSLVLACIQAQSLLIDLAKDIIRDSAAGKVPIEFVKLLRPQLSAFEQENPEWWSVVNTNYDLKEKQLQLSILMLRDALKEQIYPIIPLGLFVNHSLLLPLQDQMWAHFKGRIIKTVNLQACVEQGNVIIPQTIIFVSRECHYDLHPSDSTNNHLVVVQIAEGCVCVCIQSLCPVFTVNTYYWVNNSVVNNLCLCKIFHIQGCDVERTLFKASQEQLHTDLQIIKEIEPIQIGPNLNAMASLFHHPELIDLIEEVTNVGNKTGIIVQYAIDEIYKISKNVKTSIVSHHW</sequence>
<accession>K7F5S5</accession>
<reference evidence="1" key="3">
    <citation type="submission" date="2025-08" db="UniProtKB">
        <authorList>
            <consortium name="Ensembl"/>
        </authorList>
    </citation>
    <scope>IDENTIFICATION</scope>
</reference>